<feature type="non-terminal residue" evidence="2">
    <location>
        <position position="1"/>
    </location>
</feature>
<proteinExistence type="predicted"/>
<comment type="caution">
    <text evidence="2">The sequence shown here is derived from an EMBL/GenBank/DDBJ whole genome shotgun (WGS) entry which is preliminary data.</text>
</comment>
<evidence type="ECO:0000256" key="1">
    <source>
        <dbReference type="SAM" id="MobiDB-lite"/>
    </source>
</evidence>
<organism evidence="2 3">
    <name type="scientific">Datura stramonium</name>
    <name type="common">Jimsonweed</name>
    <name type="synonym">Common thornapple</name>
    <dbReference type="NCBI Taxonomy" id="4076"/>
    <lineage>
        <taxon>Eukaryota</taxon>
        <taxon>Viridiplantae</taxon>
        <taxon>Streptophyta</taxon>
        <taxon>Embryophyta</taxon>
        <taxon>Tracheophyta</taxon>
        <taxon>Spermatophyta</taxon>
        <taxon>Magnoliopsida</taxon>
        <taxon>eudicotyledons</taxon>
        <taxon>Gunneridae</taxon>
        <taxon>Pentapetalae</taxon>
        <taxon>asterids</taxon>
        <taxon>lamiids</taxon>
        <taxon>Solanales</taxon>
        <taxon>Solanaceae</taxon>
        <taxon>Solanoideae</taxon>
        <taxon>Datureae</taxon>
        <taxon>Datura</taxon>
    </lineage>
</organism>
<feature type="compositionally biased region" description="Basic and acidic residues" evidence="1">
    <location>
        <begin position="15"/>
        <end position="25"/>
    </location>
</feature>
<name>A0ABS8WV17_DATST</name>
<protein>
    <submittedName>
        <fullName evidence="2">Uncharacterized protein</fullName>
    </submittedName>
</protein>
<reference evidence="2 3" key="1">
    <citation type="journal article" date="2021" name="BMC Genomics">
        <title>Datura genome reveals duplications of psychoactive alkaloid biosynthetic genes and high mutation rate following tissue culture.</title>
        <authorList>
            <person name="Rajewski A."/>
            <person name="Carter-House D."/>
            <person name="Stajich J."/>
            <person name="Litt A."/>
        </authorList>
    </citation>
    <scope>NUCLEOTIDE SEQUENCE [LARGE SCALE GENOMIC DNA]</scope>
    <source>
        <strain evidence="2">AR-01</strain>
    </source>
</reference>
<evidence type="ECO:0000313" key="2">
    <source>
        <dbReference type="EMBL" id="MCE3215439.1"/>
    </source>
</evidence>
<sequence length="71" mass="7859">GEGDFNGVFSMGLHGEGEEEKRENSSFEGSWVGLGQLTWGTDYSRNDSWCYPTSRSLILGPWLVVVSGWVT</sequence>
<accession>A0ABS8WV17</accession>
<feature type="region of interest" description="Disordered" evidence="1">
    <location>
        <begin position="1"/>
        <end position="27"/>
    </location>
</feature>
<dbReference type="Proteomes" id="UP000823775">
    <property type="component" value="Unassembled WGS sequence"/>
</dbReference>
<evidence type="ECO:0000313" key="3">
    <source>
        <dbReference type="Proteomes" id="UP000823775"/>
    </source>
</evidence>
<keyword evidence="3" id="KW-1185">Reference proteome</keyword>
<gene>
    <name evidence="2" type="ORF">HAX54_002384</name>
</gene>
<dbReference type="EMBL" id="JACEIK010011074">
    <property type="protein sequence ID" value="MCE3215439.1"/>
    <property type="molecule type" value="Genomic_DNA"/>
</dbReference>